<organism evidence="2 3">
    <name type="scientific">Metarhizium album (strain ARSEF 1941)</name>
    <dbReference type="NCBI Taxonomy" id="1081103"/>
    <lineage>
        <taxon>Eukaryota</taxon>
        <taxon>Fungi</taxon>
        <taxon>Dikarya</taxon>
        <taxon>Ascomycota</taxon>
        <taxon>Pezizomycotina</taxon>
        <taxon>Sordariomycetes</taxon>
        <taxon>Hypocreomycetidae</taxon>
        <taxon>Hypocreales</taxon>
        <taxon>Clavicipitaceae</taxon>
        <taxon>Metarhizium</taxon>
    </lineage>
</organism>
<protein>
    <submittedName>
        <fullName evidence="2">Uncharacterized protein</fullName>
    </submittedName>
</protein>
<reference evidence="2 3" key="1">
    <citation type="journal article" date="2014" name="Proc. Natl. Acad. Sci. U.S.A.">
        <title>Trajectory and genomic determinants of fungal-pathogen speciation and host adaptation.</title>
        <authorList>
            <person name="Hu X."/>
            <person name="Xiao G."/>
            <person name="Zheng P."/>
            <person name="Shang Y."/>
            <person name="Su Y."/>
            <person name="Zhang X."/>
            <person name="Liu X."/>
            <person name="Zhan S."/>
            <person name="St Leger R.J."/>
            <person name="Wang C."/>
        </authorList>
    </citation>
    <scope>NUCLEOTIDE SEQUENCE [LARGE SCALE GENOMIC DNA]</scope>
    <source>
        <strain evidence="2 3">ARSEF 1941</strain>
    </source>
</reference>
<feature type="region of interest" description="Disordered" evidence="1">
    <location>
        <begin position="211"/>
        <end position="279"/>
    </location>
</feature>
<evidence type="ECO:0000313" key="2">
    <source>
        <dbReference type="EMBL" id="KHN95915.1"/>
    </source>
</evidence>
<dbReference type="Proteomes" id="UP000030816">
    <property type="component" value="Unassembled WGS sequence"/>
</dbReference>
<gene>
    <name evidence="2" type="ORF">MAM_06277</name>
</gene>
<dbReference type="RefSeq" id="XP_040676981.1">
    <property type="nucleotide sequence ID" value="XM_040825075.1"/>
</dbReference>
<name>A0A0B2WSI5_METAS</name>
<comment type="caution">
    <text evidence="2">The sequence shown here is derived from an EMBL/GenBank/DDBJ whole genome shotgun (WGS) entry which is preliminary data.</text>
</comment>
<accession>A0A0B2WSI5</accession>
<dbReference type="GeneID" id="63740732"/>
<feature type="compositionally biased region" description="Low complexity" evidence="1">
    <location>
        <begin position="226"/>
        <end position="245"/>
    </location>
</feature>
<feature type="compositionally biased region" description="Low complexity" evidence="1">
    <location>
        <begin position="258"/>
        <end position="267"/>
    </location>
</feature>
<evidence type="ECO:0000256" key="1">
    <source>
        <dbReference type="SAM" id="MobiDB-lite"/>
    </source>
</evidence>
<feature type="region of interest" description="Disordered" evidence="1">
    <location>
        <begin position="1"/>
        <end position="80"/>
    </location>
</feature>
<proteinExistence type="predicted"/>
<feature type="compositionally biased region" description="Polar residues" evidence="1">
    <location>
        <begin position="1"/>
        <end position="21"/>
    </location>
</feature>
<feature type="region of interest" description="Disordered" evidence="1">
    <location>
        <begin position="145"/>
        <end position="193"/>
    </location>
</feature>
<sequence length="346" mass="38084">MTEYTPTSEQRHGSTSTTSQPFPEEETLVTIPYSETEECEPPVPMVPLKSPERISRDSSEEPPPISPPSSSSSIYTKSINPTIVEMSRSVEEHTCRLPSSMLEPMSASIYDAAWEEVFPVEEVMDEVTGLPVYIAPWIIRSESDEDDNRRVAEWTPPSVSPSLKRQAADNRTAKNPPYKWKQNRNVEPLASQPKKKRNFWMSFRRSKKAVTAAVTGSSDGPASPKSNESSPMGPGSSPKPQSPTSNLARKGTVRENYAPSAANAVARPAREPDRTPIHPKPLVVSAAEEVKHTVVSVTEVEVPTPPTTPKNEELNCAACRELGHKITMAIPEGELLNDELRARLCC</sequence>
<dbReference type="EMBL" id="AZHE01000019">
    <property type="protein sequence ID" value="KHN95915.1"/>
    <property type="molecule type" value="Genomic_DNA"/>
</dbReference>
<feature type="compositionally biased region" description="Basic and acidic residues" evidence="1">
    <location>
        <begin position="50"/>
        <end position="59"/>
    </location>
</feature>
<dbReference type="AlphaFoldDB" id="A0A0B2WSI5"/>
<keyword evidence="3" id="KW-1185">Reference proteome</keyword>
<dbReference type="HOGENOM" id="CLU_816585_0_0_1"/>
<dbReference type="OrthoDB" id="4938700at2759"/>
<evidence type="ECO:0000313" key="3">
    <source>
        <dbReference type="Proteomes" id="UP000030816"/>
    </source>
</evidence>